<dbReference type="eggNOG" id="COG0204">
    <property type="taxonomic scope" value="Bacteria"/>
</dbReference>
<evidence type="ECO:0000313" key="6">
    <source>
        <dbReference type="EMBL" id="KIQ70806.1"/>
    </source>
</evidence>
<evidence type="ECO:0000259" key="5">
    <source>
        <dbReference type="SMART" id="SM00563"/>
    </source>
</evidence>
<keyword evidence="7" id="KW-1185">Reference proteome</keyword>
<protein>
    <submittedName>
        <fullName evidence="6">1-acyl-sn-glycerol-3-phosphate acyltransferase</fullName>
        <ecNumber evidence="6">2.3.1.51</ecNumber>
    </submittedName>
</protein>
<dbReference type="Proteomes" id="UP000035100">
    <property type="component" value="Unassembled WGS sequence"/>
</dbReference>
<dbReference type="SUPFAM" id="SSF69593">
    <property type="entry name" value="Glycerol-3-phosphate (1)-acyltransferase"/>
    <property type="match status" value="1"/>
</dbReference>
<dbReference type="GO" id="GO:0003841">
    <property type="term" value="F:1-acylglycerol-3-phosphate O-acyltransferase activity"/>
    <property type="evidence" value="ECO:0007669"/>
    <property type="project" value="UniProtKB-EC"/>
</dbReference>
<dbReference type="EC" id="2.3.1.51" evidence="6"/>
<name>A0A0D0PHH3_9RHOB</name>
<proteinExistence type="predicted"/>
<dbReference type="EMBL" id="AONG01000003">
    <property type="protein sequence ID" value="KIQ70806.1"/>
    <property type="molecule type" value="Genomic_DNA"/>
</dbReference>
<comment type="pathway">
    <text evidence="1">Lipid metabolism.</text>
</comment>
<dbReference type="STRING" id="1123501.Wenmar_00180"/>
<feature type="domain" description="Phospholipid/glycerol acyltransferase" evidence="5">
    <location>
        <begin position="73"/>
        <end position="187"/>
    </location>
</feature>
<evidence type="ECO:0000256" key="4">
    <source>
        <dbReference type="SAM" id="Phobius"/>
    </source>
</evidence>
<keyword evidence="4" id="KW-1133">Transmembrane helix</keyword>
<dbReference type="AlphaFoldDB" id="A0A0D0PHH3"/>
<evidence type="ECO:0000256" key="3">
    <source>
        <dbReference type="ARBA" id="ARBA00023315"/>
    </source>
</evidence>
<keyword evidence="4" id="KW-0472">Membrane</keyword>
<evidence type="ECO:0000256" key="1">
    <source>
        <dbReference type="ARBA" id="ARBA00005189"/>
    </source>
</evidence>
<sequence length="249" mass="27262">MRTGWQWLKSLLFSGIIYAAMVPYGLWYLPAALRSRDGAVAACRGWSRFVLRLADLMLGLRSEVRGTPPDGACLIASKHQSFLDIIMLYAALPRGKFIMKKELTRAPILGWFALRIGCIPVDRGRRAQAIKKMIADVNAGRADPGQLIIYPQGTRLAPGEKAPYKIGTSVLYGELGQDCVPVACNVGLFWPRRGILRRPGTAVIEFLPRIPAGMAAAPFMALIESEIEANSDRLMAEAGFPLVAPPREA</sequence>
<dbReference type="RefSeq" id="WP_018304312.1">
    <property type="nucleotide sequence ID" value="NZ_KB902313.1"/>
</dbReference>
<keyword evidence="2 6" id="KW-0808">Transferase</keyword>
<dbReference type="PANTHER" id="PTHR10434">
    <property type="entry name" value="1-ACYL-SN-GLYCEROL-3-PHOSPHATE ACYLTRANSFERASE"/>
    <property type="match status" value="1"/>
</dbReference>
<evidence type="ECO:0000313" key="7">
    <source>
        <dbReference type="Proteomes" id="UP000035100"/>
    </source>
</evidence>
<feature type="transmembrane region" description="Helical" evidence="4">
    <location>
        <begin position="7"/>
        <end position="29"/>
    </location>
</feature>
<comment type="caution">
    <text evidence="6">The sequence shown here is derived from an EMBL/GenBank/DDBJ whole genome shotgun (WGS) entry which is preliminary data.</text>
</comment>
<reference evidence="6 7" key="1">
    <citation type="submission" date="2013-01" db="EMBL/GenBank/DDBJ databases">
        <authorList>
            <person name="Fiebig A."/>
            <person name="Goeker M."/>
            <person name="Klenk H.-P.P."/>
        </authorList>
    </citation>
    <scope>NUCLEOTIDE SEQUENCE [LARGE SCALE GENOMIC DNA]</scope>
    <source>
        <strain evidence="6 7">DSM 24838</strain>
    </source>
</reference>
<keyword evidence="3 6" id="KW-0012">Acyltransferase</keyword>
<dbReference type="PANTHER" id="PTHR10434:SF11">
    <property type="entry name" value="1-ACYL-SN-GLYCEROL-3-PHOSPHATE ACYLTRANSFERASE"/>
    <property type="match status" value="1"/>
</dbReference>
<organism evidence="6 7">
    <name type="scientific">Wenxinia marina DSM 24838</name>
    <dbReference type="NCBI Taxonomy" id="1123501"/>
    <lineage>
        <taxon>Bacteria</taxon>
        <taxon>Pseudomonadati</taxon>
        <taxon>Pseudomonadota</taxon>
        <taxon>Alphaproteobacteria</taxon>
        <taxon>Rhodobacterales</taxon>
        <taxon>Roseobacteraceae</taxon>
        <taxon>Wenxinia</taxon>
    </lineage>
</organism>
<accession>A0A0D0PHH3</accession>
<dbReference type="CDD" id="cd07989">
    <property type="entry name" value="LPLAT_AGPAT-like"/>
    <property type="match status" value="1"/>
</dbReference>
<dbReference type="InterPro" id="IPR002123">
    <property type="entry name" value="Plipid/glycerol_acylTrfase"/>
</dbReference>
<dbReference type="PATRIC" id="fig|1123501.6.peg.235"/>
<dbReference type="SMART" id="SM00563">
    <property type="entry name" value="PlsC"/>
    <property type="match status" value="1"/>
</dbReference>
<dbReference type="Pfam" id="PF01553">
    <property type="entry name" value="Acyltransferase"/>
    <property type="match status" value="1"/>
</dbReference>
<dbReference type="GO" id="GO:0006654">
    <property type="term" value="P:phosphatidic acid biosynthetic process"/>
    <property type="evidence" value="ECO:0007669"/>
    <property type="project" value="TreeGrafter"/>
</dbReference>
<evidence type="ECO:0000256" key="2">
    <source>
        <dbReference type="ARBA" id="ARBA00022679"/>
    </source>
</evidence>
<keyword evidence="4" id="KW-0812">Transmembrane</keyword>
<gene>
    <name evidence="6" type="ORF">Wenmar_00180</name>
</gene>